<reference evidence="4 5" key="1">
    <citation type="submission" date="2020-08" db="EMBL/GenBank/DDBJ databases">
        <title>Genomic Encyclopedia of Type Strains, Phase IV (KMG-IV): sequencing the most valuable type-strain genomes for metagenomic binning, comparative biology and taxonomic classification.</title>
        <authorList>
            <person name="Goeker M."/>
        </authorList>
    </citation>
    <scope>NUCLEOTIDE SEQUENCE [LARGE SCALE GENOMIC DNA]</scope>
    <source>
        <strain evidence="4 5">DSM 105074</strain>
    </source>
</reference>
<dbReference type="GO" id="GO:0009103">
    <property type="term" value="P:lipopolysaccharide biosynthetic process"/>
    <property type="evidence" value="ECO:0007669"/>
    <property type="project" value="TreeGrafter"/>
</dbReference>
<dbReference type="Pfam" id="PF00534">
    <property type="entry name" value="Glycos_transf_1"/>
    <property type="match status" value="1"/>
</dbReference>
<keyword evidence="2" id="KW-0812">Transmembrane</keyword>
<dbReference type="RefSeq" id="WP_184174906.1">
    <property type="nucleotide sequence ID" value="NZ_JACHGF010000004.1"/>
</dbReference>
<gene>
    <name evidence="4" type="ORF">HNQ92_003115</name>
</gene>
<keyword evidence="5" id="KW-1185">Reference proteome</keyword>
<keyword evidence="2" id="KW-0472">Membrane</keyword>
<dbReference type="PANTHER" id="PTHR46401">
    <property type="entry name" value="GLYCOSYLTRANSFERASE WBBK-RELATED"/>
    <property type="match status" value="1"/>
</dbReference>
<keyword evidence="1 4" id="KW-0808">Transferase</keyword>
<evidence type="ECO:0000313" key="5">
    <source>
        <dbReference type="Proteomes" id="UP000557307"/>
    </source>
</evidence>
<protein>
    <submittedName>
        <fullName evidence="4">Glycosyltransferase involved in cell wall biosynthesis</fullName>
    </submittedName>
</protein>
<keyword evidence="2" id="KW-1133">Transmembrane helix</keyword>
<evidence type="ECO:0000256" key="2">
    <source>
        <dbReference type="SAM" id="Phobius"/>
    </source>
</evidence>
<dbReference type="PANTHER" id="PTHR46401:SF2">
    <property type="entry name" value="GLYCOSYLTRANSFERASE WBBK-RELATED"/>
    <property type="match status" value="1"/>
</dbReference>
<sequence length="349" mass="39803">MVSVKRTRIACLPVAGPDNPYQHLMMEGLNESGTLWAFNGADDKFLGVLRTVLKHKPDYLHFDWIVSYYYRRWRWLTYLSVPLFCLQILIIKYLFRVKLVWTLHNILPHDLDLVPVHRFCQRFMAGHCVWIRVFSGTSVAKAAQELQVPATRFRVVPEGDYTTYYPTHSQQEEARKYLGIPSSGRVLLYLGLIKPYKGVLELLEAFQQIDPPDTCLLVAGKIMDQAYGEAIKKVPSERIRLVDAFIPPSELHYYLSAADLVVLPFKQIENSGSVILAMGFSKPIVAPALGAVQERLAQQSQLLYQPGETLKEKLQMVLAMPKDVLESAGNRNFRALSNYHWGDFAALFL</sequence>
<dbReference type="SUPFAM" id="SSF53756">
    <property type="entry name" value="UDP-Glycosyltransferase/glycogen phosphorylase"/>
    <property type="match status" value="1"/>
</dbReference>
<dbReference type="GO" id="GO:0016757">
    <property type="term" value="F:glycosyltransferase activity"/>
    <property type="evidence" value="ECO:0007669"/>
    <property type="project" value="InterPro"/>
</dbReference>
<dbReference type="AlphaFoldDB" id="A0A840TTH1"/>
<evidence type="ECO:0000256" key="1">
    <source>
        <dbReference type="ARBA" id="ARBA00022679"/>
    </source>
</evidence>
<name>A0A840TTH1_9BACT</name>
<dbReference type="EMBL" id="JACHGF010000004">
    <property type="protein sequence ID" value="MBB5284967.1"/>
    <property type="molecule type" value="Genomic_DNA"/>
</dbReference>
<evidence type="ECO:0000259" key="3">
    <source>
        <dbReference type="Pfam" id="PF00534"/>
    </source>
</evidence>
<evidence type="ECO:0000313" key="4">
    <source>
        <dbReference type="EMBL" id="MBB5284967.1"/>
    </source>
</evidence>
<accession>A0A840TTH1</accession>
<feature type="domain" description="Glycosyl transferase family 1" evidence="3">
    <location>
        <begin position="171"/>
        <end position="322"/>
    </location>
</feature>
<proteinExistence type="predicted"/>
<feature type="transmembrane region" description="Helical" evidence="2">
    <location>
        <begin position="75"/>
        <end position="95"/>
    </location>
</feature>
<organism evidence="4 5">
    <name type="scientific">Rhabdobacter roseus</name>
    <dbReference type="NCBI Taxonomy" id="1655419"/>
    <lineage>
        <taxon>Bacteria</taxon>
        <taxon>Pseudomonadati</taxon>
        <taxon>Bacteroidota</taxon>
        <taxon>Cytophagia</taxon>
        <taxon>Cytophagales</taxon>
        <taxon>Cytophagaceae</taxon>
        <taxon>Rhabdobacter</taxon>
    </lineage>
</organism>
<comment type="caution">
    <text evidence="4">The sequence shown here is derived from an EMBL/GenBank/DDBJ whole genome shotgun (WGS) entry which is preliminary data.</text>
</comment>
<dbReference type="Proteomes" id="UP000557307">
    <property type="component" value="Unassembled WGS sequence"/>
</dbReference>
<dbReference type="InterPro" id="IPR001296">
    <property type="entry name" value="Glyco_trans_1"/>
</dbReference>
<dbReference type="Gene3D" id="3.40.50.2000">
    <property type="entry name" value="Glycogen Phosphorylase B"/>
    <property type="match status" value="2"/>
</dbReference>